<proteinExistence type="predicted"/>
<dbReference type="Pfam" id="PF17647">
    <property type="entry name" value="DUF5518"/>
    <property type="match status" value="1"/>
</dbReference>
<dbReference type="InterPro" id="IPR040493">
    <property type="entry name" value="DUF5518"/>
</dbReference>
<evidence type="ECO:0000256" key="1">
    <source>
        <dbReference type="SAM" id="Phobius"/>
    </source>
</evidence>
<feature type="transmembrane region" description="Helical" evidence="1">
    <location>
        <begin position="12"/>
        <end position="36"/>
    </location>
</feature>
<dbReference type="AlphaFoldDB" id="A0A1I4CY62"/>
<evidence type="ECO:0000313" key="2">
    <source>
        <dbReference type="EMBL" id="SFK85713.1"/>
    </source>
</evidence>
<evidence type="ECO:0000313" key="3">
    <source>
        <dbReference type="Proteomes" id="UP000199607"/>
    </source>
</evidence>
<gene>
    <name evidence="2" type="ORF">SAMN04487950_1465</name>
</gene>
<dbReference type="Proteomes" id="UP000199607">
    <property type="component" value="Unassembled WGS sequence"/>
</dbReference>
<evidence type="ECO:0008006" key="4">
    <source>
        <dbReference type="Google" id="ProtNLM"/>
    </source>
</evidence>
<keyword evidence="1" id="KW-1133">Transmembrane helix</keyword>
<dbReference type="RefSeq" id="WP_089867627.1">
    <property type="nucleotide sequence ID" value="NZ_FOTC01000001.1"/>
</dbReference>
<keyword evidence="1" id="KW-0472">Membrane</keyword>
<feature type="transmembrane region" description="Helical" evidence="1">
    <location>
        <begin position="48"/>
        <end position="74"/>
    </location>
</feature>
<feature type="transmembrane region" description="Helical" evidence="1">
    <location>
        <begin position="80"/>
        <end position="113"/>
    </location>
</feature>
<keyword evidence="3" id="KW-1185">Reference proteome</keyword>
<protein>
    <recommendedName>
        <fullName evidence="4">DUF5518 domain-containing protein</fullName>
    </recommendedName>
</protein>
<accession>A0A1I4CY62</accession>
<dbReference type="EMBL" id="FOTC01000001">
    <property type="protein sequence ID" value="SFK85713.1"/>
    <property type="molecule type" value="Genomic_DNA"/>
</dbReference>
<sequence>MSATSQRSTLFNALVGAVVSVVTAFLPFSPVIGGAVAGYLERRNGASVGALSGVIAAIPLALIIFLAASVFVVVPDPAAAGGIFLFIAVAVVLASLYTIALGALGGFVGVYLADEFAN</sequence>
<keyword evidence="1" id="KW-0812">Transmembrane</keyword>
<name>A0A1I4CY62_9EURY</name>
<reference evidence="3" key="1">
    <citation type="submission" date="2016-10" db="EMBL/GenBank/DDBJ databases">
        <authorList>
            <person name="Varghese N."/>
            <person name="Submissions S."/>
        </authorList>
    </citation>
    <scope>NUCLEOTIDE SEQUENCE [LARGE SCALE GENOMIC DNA]</scope>
    <source>
        <strain evidence="3">CGMCC 1.7738</strain>
    </source>
</reference>
<organism evidence="2 3">
    <name type="scientific">Halogranum rubrum</name>
    <dbReference type="NCBI Taxonomy" id="553466"/>
    <lineage>
        <taxon>Archaea</taxon>
        <taxon>Methanobacteriati</taxon>
        <taxon>Methanobacteriota</taxon>
        <taxon>Stenosarchaea group</taxon>
        <taxon>Halobacteria</taxon>
        <taxon>Halobacteriales</taxon>
        <taxon>Haloferacaceae</taxon>
    </lineage>
</organism>